<name>A0A182T503_9DIPT</name>
<reference evidence="2" key="2">
    <citation type="submission" date="2020-05" db="UniProtKB">
        <authorList>
            <consortium name="EnsemblMetazoa"/>
        </authorList>
    </citation>
    <scope>IDENTIFICATION</scope>
    <source>
        <strain evidence="2">maculatus3</strain>
    </source>
</reference>
<dbReference type="VEuPathDB" id="VectorBase:AMAM019746"/>
<evidence type="ECO:0000313" key="3">
    <source>
        <dbReference type="Proteomes" id="UP000075901"/>
    </source>
</evidence>
<protein>
    <submittedName>
        <fullName evidence="2">Uncharacterized protein</fullName>
    </submittedName>
</protein>
<organism evidence="2 3">
    <name type="scientific">Anopheles maculatus</name>
    <dbReference type="NCBI Taxonomy" id="74869"/>
    <lineage>
        <taxon>Eukaryota</taxon>
        <taxon>Metazoa</taxon>
        <taxon>Ecdysozoa</taxon>
        <taxon>Arthropoda</taxon>
        <taxon>Hexapoda</taxon>
        <taxon>Insecta</taxon>
        <taxon>Pterygota</taxon>
        <taxon>Neoptera</taxon>
        <taxon>Endopterygota</taxon>
        <taxon>Diptera</taxon>
        <taxon>Nematocera</taxon>
        <taxon>Culicoidea</taxon>
        <taxon>Culicidae</taxon>
        <taxon>Anophelinae</taxon>
        <taxon>Anopheles</taxon>
        <taxon>Anopheles maculatus group</taxon>
    </lineage>
</organism>
<dbReference type="AlphaFoldDB" id="A0A182T503"/>
<evidence type="ECO:0000313" key="2">
    <source>
        <dbReference type="EnsemblMetazoa" id="AMAM019746-PA"/>
    </source>
</evidence>
<accession>A0A182T503</accession>
<sequence>MYWHRLTVQRLIALVVLFCFIGASYTEEAPNVKPKPSIEDIAPLTGALQGHVEKFKKLRDDLKALQDRKDRQNPLAFFRETMRIMEGLTSLGKEWRDIEHLQNDRNREFESILEEMDPLCGQRTPRTPYFEIRLRCKYTNLDGNPVYLIGPLKQEHVNLVPFTVTVYRDLLTPNEVKRANETRQVDQSVRRRLNAIVPKLFNVAVQELSEKGYNGANVKHRGYTMMVYLESYINAGITLFPGGTFTVAPTSGSVLVSKSHLSVCPSGNSALQTEINK</sequence>
<proteinExistence type="predicted"/>
<dbReference type="Proteomes" id="UP000075901">
    <property type="component" value="Unassembled WGS sequence"/>
</dbReference>
<dbReference type="EnsemblMetazoa" id="AMAM019746-RA">
    <property type="protein sequence ID" value="AMAM019746-PA"/>
    <property type="gene ID" value="AMAM019746"/>
</dbReference>
<feature type="signal peptide" evidence="1">
    <location>
        <begin position="1"/>
        <end position="26"/>
    </location>
</feature>
<keyword evidence="3" id="KW-1185">Reference proteome</keyword>
<reference evidence="3" key="1">
    <citation type="submission" date="2013-09" db="EMBL/GenBank/DDBJ databases">
        <title>The Genome Sequence of Anopheles maculatus species B.</title>
        <authorList>
            <consortium name="The Broad Institute Genomics Platform"/>
            <person name="Neafsey D.E."/>
            <person name="Besansky N."/>
            <person name="Howell P."/>
            <person name="Walton C."/>
            <person name="Young S.K."/>
            <person name="Zeng Q."/>
            <person name="Gargeya S."/>
            <person name="Fitzgerald M."/>
            <person name="Haas B."/>
            <person name="Abouelleil A."/>
            <person name="Allen A.W."/>
            <person name="Alvarado L."/>
            <person name="Arachchi H.M."/>
            <person name="Berlin A.M."/>
            <person name="Chapman S.B."/>
            <person name="Gainer-Dewar J."/>
            <person name="Goldberg J."/>
            <person name="Griggs A."/>
            <person name="Gujja S."/>
            <person name="Hansen M."/>
            <person name="Howarth C."/>
            <person name="Imamovic A."/>
            <person name="Ireland A."/>
            <person name="Larimer J."/>
            <person name="McCowan C."/>
            <person name="Murphy C."/>
            <person name="Pearson M."/>
            <person name="Poon T.W."/>
            <person name="Priest M."/>
            <person name="Roberts A."/>
            <person name="Saif S."/>
            <person name="Shea T."/>
            <person name="Sisk P."/>
            <person name="Sykes S."/>
            <person name="Wortman J."/>
            <person name="Nusbaum C."/>
            <person name="Birren B."/>
        </authorList>
    </citation>
    <scope>NUCLEOTIDE SEQUENCE [LARGE SCALE GENOMIC DNA]</scope>
    <source>
        <strain evidence="3">maculatus3</strain>
    </source>
</reference>
<evidence type="ECO:0000256" key="1">
    <source>
        <dbReference type="SAM" id="SignalP"/>
    </source>
</evidence>
<keyword evidence="1" id="KW-0732">Signal</keyword>
<feature type="chain" id="PRO_5008136444" evidence="1">
    <location>
        <begin position="27"/>
        <end position="277"/>
    </location>
</feature>